<dbReference type="PANTHER" id="PTHR33476">
    <property type="entry name" value="EMB|CAB62613.1"/>
    <property type="match status" value="1"/>
</dbReference>
<dbReference type="GO" id="GO:0008356">
    <property type="term" value="P:asymmetric cell division"/>
    <property type="evidence" value="ECO:0007669"/>
    <property type="project" value="InterPro"/>
</dbReference>
<protein>
    <submittedName>
        <fullName evidence="3">Uncharacterized protein</fullName>
    </submittedName>
</protein>
<gene>
    <name evidence="3" type="ORF">JCGZ_15716</name>
</gene>
<dbReference type="OrthoDB" id="1701885at2759"/>
<sequence>MDLWIVAATAGAGYVVKANCLKNSTSRTIESSSTTCSCEIHSILQPRNLLQRIRDRACPLCRLAALKGEATPFSCHSNGEAELLNYGINKRKASAIEEGLVMGSYQKLTNGKQINTKSNNGYVLKPLNFLEYCWTDEFIREQSRSEEDYLYASIESPSKYMVRPLTKGSSNNDMLIFLLGMSIGIMSTIADNRREIDSLNDLLKQSENLVQDLHDELETKDRLYVREITDEDPKFDRESFLYGTPTAFSTKYESSKFVKFDGEKLDDEKAKNDEAMCKIEAELEAELERLELNMTSSSLGRTFDSFQLDSDMEKDVTQEDDKVDKINEQPGIFYDSEHDSRETSSDHAQTEISAISPKELSLRLHEVIESRLRARITELHAALENSQKRLQAIALESQSKNPQRGLLDEVSFEEIIISMETDDDEVTLPDI</sequence>
<reference evidence="3 4" key="1">
    <citation type="journal article" date="2014" name="PLoS ONE">
        <title>Global Analysis of Gene Expression Profiles in Physic Nut (Jatropha curcas L.) Seedlings Exposed to Salt Stress.</title>
        <authorList>
            <person name="Zhang L."/>
            <person name="Zhang C."/>
            <person name="Wu P."/>
            <person name="Chen Y."/>
            <person name="Li M."/>
            <person name="Jiang H."/>
            <person name="Wu G."/>
        </authorList>
    </citation>
    <scope>NUCLEOTIDE SEQUENCE [LARGE SCALE GENOMIC DNA]</scope>
    <source>
        <strain evidence="4">cv. GZQX0401</strain>
        <tissue evidence="3">Young leaves</tissue>
    </source>
</reference>
<dbReference type="Proteomes" id="UP000027138">
    <property type="component" value="Unassembled WGS sequence"/>
</dbReference>
<feature type="coiled-coil region" evidence="1">
    <location>
        <begin position="189"/>
        <end position="223"/>
    </location>
</feature>
<accession>A0A067LB38</accession>
<organism evidence="3 4">
    <name type="scientific">Jatropha curcas</name>
    <name type="common">Barbados nut</name>
    <dbReference type="NCBI Taxonomy" id="180498"/>
    <lineage>
        <taxon>Eukaryota</taxon>
        <taxon>Viridiplantae</taxon>
        <taxon>Streptophyta</taxon>
        <taxon>Embryophyta</taxon>
        <taxon>Tracheophyta</taxon>
        <taxon>Spermatophyta</taxon>
        <taxon>Magnoliopsida</taxon>
        <taxon>eudicotyledons</taxon>
        <taxon>Gunneridae</taxon>
        <taxon>Pentapetalae</taxon>
        <taxon>rosids</taxon>
        <taxon>fabids</taxon>
        <taxon>Malpighiales</taxon>
        <taxon>Euphorbiaceae</taxon>
        <taxon>Crotonoideae</taxon>
        <taxon>Jatropheae</taxon>
        <taxon>Jatropha</taxon>
    </lineage>
</organism>
<evidence type="ECO:0000256" key="1">
    <source>
        <dbReference type="SAM" id="Coils"/>
    </source>
</evidence>
<feature type="compositionally biased region" description="Basic and acidic residues" evidence="2">
    <location>
        <begin position="335"/>
        <end position="349"/>
    </location>
</feature>
<proteinExistence type="predicted"/>
<dbReference type="InterPro" id="IPR040348">
    <property type="entry name" value="POLAR-like"/>
</dbReference>
<name>A0A067LB38_JATCU</name>
<dbReference type="KEGG" id="jcu:105630961"/>
<feature type="region of interest" description="Disordered" evidence="2">
    <location>
        <begin position="328"/>
        <end position="351"/>
    </location>
</feature>
<dbReference type="AlphaFoldDB" id="A0A067LB38"/>
<evidence type="ECO:0000313" key="3">
    <source>
        <dbReference type="EMBL" id="KDP41309.1"/>
    </source>
</evidence>
<keyword evidence="1" id="KW-0175">Coiled coil</keyword>
<keyword evidence="4" id="KW-1185">Reference proteome</keyword>
<dbReference type="STRING" id="180498.A0A067LB38"/>
<evidence type="ECO:0000313" key="4">
    <source>
        <dbReference type="Proteomes" id="UP000027138"/>
    </source>
</evidence>
<evidence type="ECO:0000256" key="2">
    <source>
        <dbReference type="SAM" id="MobiDB-lite"/>
    </source>
</evidence>
<dbReference type="PANTHER" id="PTHR33476:SF29">
    <property type="match status" value="1"/>
</dbReference>
<dbReference type="EMBL" id="KK914318">
    <property type="protein sequence ID" value="KDP41309.1"/>
    <property type="molecule type" value="Genomic_DNA"/>
</dbReference>